<reference evidence="1 2" key="1">
    <citation type="submission" date="2019-10" db="EMBL/GenBank/DDBJ databases">
        <title>Taxonomy of Antarctic Massilia spp.: description of Massilia rubra sp. nov., Massilia aquatica sp. nov., Massilia mucilaginosa sp. nov., Massilia frigida sp. nov. isolated from streams, lakes and regoliths.</title>
        <authorList>
            <person name="Holochova P."/>
            <person name="Sedlacek I."/>
            <person name="Kralova S."/>
            <person name="Maslanova I."/>
            <person name="Busse H.-J."/>
            <person name="Stankova E."/>
            <person name="Vrbovska V."/>
            <person name="Kovarovic V."/>
            <person name="Bartak M."/>
            <person name="Svec P."/>
            <person name="Pantucek R."/>
        </authorList>
    </citation>
    <scope>NUCLEOTIDE SEQUENCE [LARGE SCALE GENOMIC DNA]</scope>
    <source>
        <strain evidence="1 2">CCM 8733</strain>
    </source>
</reference>
<organism evidence="1 2">
    <name type="scientific">Massilia mucilaginosa</name>
    <dbReference type="NCBI Taxonomy" id="2609282"/>
    <lineage>
        <taxon>Bacteria</taxon>
        <taxon>Pseudomonadati</taxon>
        <taxon>Pseudomonadota</taxon>
        <taxon>Betaproteobacteria</taxon>
        <taxon>Burkholderiales</taxon>
        <taxon>Oxalobacteraceae</taxon>
        <taxon>Telluria group</taxon>
        <taxon>Massilia</taxon>
    </lineage>
</organism>
<dbReference type="EMBL" id="WHJH01000004">
    <property type="protein sequence ID" value="NHZ88485.1"/>
    <property type="molecule type" value="Genomic_DNA"/>
</dbReference>
<name>A0ABX0NNY7_9BURK</name>
<keyword evidence="2" id="KW-1185">Reference proteome</keyword>
<comment type="caution">
    <text evidence="1">The sequence shown here is derived from an EMBL/GenBank/DDBJ whole genome shotgun (WGS) entry which is preliminary data.</text>
</comment>
<dbReference type="Proteomes" id="UP000609726">
    <property type="component" value="Unassembled WGS sequence"/>
</dbReference>
<dbReference type="RefSeq" id="WP_166871281.1">
    <property type="nucleotide sequence ID" value="NZ_WHJH01000004.1"/>
</dbReference>
<accession>A0ABX0NNY7</accession>
<evidence type="ECO:0000313" key="1">
    <source>
        <dbReference type="EMBL" id="NHZ88485.1"/>
    </source>
</evidence>
<proteinExistence type="predicted"/>
<sequence>MMPYPAFARFDLSGSIFSRQLNKLMADDLVLYRRVLRALKAHTESPWHEFAEATSVDFYEASFDGSYTIIGFDLLDGEVRLTAQIIDDVIVIGAFHKPIIHVAT</sequence>
<gene>
    <name evidence="1" type="ORF">F2P45_05520</name>
</gene>
<protein>
    <submittedName>
        <fullName evidence="1">Uncharacterized protein</fullName>
    </submittedName>
</protein>
<evidence type="ECO:0000313" key="2">
    <source>
        <dbReference type="Proteomes" id="UP000609726"/>
    </source>
</evidence>